<gene>
    <name evidence="2" type="primary">fbpB</name>
    <name evidence="2" type="ORF">NCTC1935_01824</name>
</gene>
<name>A0A449GDV8_NOCFR</name>
<feature type="signal peptide" evidence="1">
    <location>
        <begin position="1"/>
        <end position="30"/>
    </location>
</feature>
<dbReference type="SUPFAM" id="SSF53474">
    <property type="entry name" value="alpha/beta-Hydrolases"/>
    <property type="match status" value="1"/>
</dbReference>
<proteinExistence type="predicted"/>
<dbReference type="Pfam" id="PF00756">
    <property type="entry name" value="Esterase"/>
    <property type="match status" value="1"/>
</dbReference>
<accession>A0A449GDV8</accession>
<dbReference type="InterPro" id="IPR000801">
    <property type="entry name" value="Esterase-like"/>
</dbReference>
<dbReference type="InterPro" id="IPR050583">
    <property type="entry name" value="Mycobacterial_A85_antigen"/>
</dbReference>
<dbReference type="InterPro" id="IPR029058">
    <property type="entry name" value="AB_hydrolase_fold"/>
</dbReference>
<dbReference type="GO" id="GO:0016747">
    <property type="term" value="F:acyltransferase activity, transferring groups other than amino-acyl groups"/>
    <property type="evidence" value="ECO:0007669"/>
    <property type="project" value="TreeGrafter"/>
</dbReference>
<feature type="chain" id="PRO_5030094384" evidence="1">
    <location>
        <begin position="31"/>
        <end position="338"/>
    </location>
</feature>
<sequence length="338" mass="35354">MAPTLFRTVCTAATALLVALATIVWSPAWAQPDAPGRAHIVRVMPRSDREVEVIVHSAAMAAEIPIRLLRAADPDRAAPTLYLLNGITGGGDGGNWFDRTGVAAFFAGEQVNVAMPIGGAGSYFADWRARDPVLGLQRWASFLTRELPPLLDNAFHGTGANAVIGVSMAGTSVFQLALHAPGVYRAIGSFSGCVPTSDARGRAVVNTVVRAYGGDPVNLWGPPEDPAWAANDPSLRAAELRDTTVYVTAGTGRPGALDSLQGPGIDADPFALADQLLIGGALEAVAADCTSELGARLRAAGIPATVEVRPDGTHSWGYWEQDLRRCWPLFAAALAAPA</sequence>
<dbReference type="Gene3D" id="3.40.50.1820">
    <property type="entry name" value="alpha/beta hydrolase"/>
    <property type="match status" value="1"/>
</dbReference>
<protein>
    <submittedName>
        <fullName evidence="2">Mycolyl transferase 85B</fullName>
        <ecNumber evidence="2">2.3.1.-</ecNumber>
    </submittedName>
</protein>
<dbReference type="AlphaFoldDB" id="A0A449GDV8"/>
<evidence type="ECO:0000313" key="2">
    <source>
        <dbReference type="EMBL" id="VFA83996.1"/>
    </source>
</evidence>
<keyword evidence="1" id="KW-0732">Signal</keyword>
<evidence type="ECO:0000256" key="1">
    <source>
        <dbReference type="SAM" id="SignalP"/>
    </source>
</evidence>
<dbReference type="EC" id="2.3.1.-" evidence="2"/>
<dbReference type="EMBL" id="CAACYE010000005">
    <property type="protein sequence ID" value="VFA83996.1"/>
    <property type="molecule type" value="Genomic_DNA"/>
</dbReference>
<keyword evidence="2" id="KW-0808">Transferase</keyword>
<reference evidence="2" key="1">
    <citation type="submission" date="2019-02" db="EMBL/GenBank/DDBJ databases">
        <authorList>
            <consortium name="Pathogen Informatics"/>
        </authorList>
    </citation>
    <scope>NUCLEOTIDE SEQUENCE</scope>
    <source>
        <strain evidence="2">3012STDY6733949</strain>
    </source>
</reference>
<dbReference type="RefSeq" id="WP_249355104.1">
    <property type="nucleotide sequence ID" value="NZ_CAACYE020000001.1"/>
</dbReference>
<keyword evidence="2" id="KW-0012">Acyltransferase</keyword>
<dbReference type="PANTHER" id="PTHR48098:SF1">
    <property type="entry name" value="DIACYLGLYCEROL ACYLTRANSFERASE_MYCOLYLTRANSFERASE AG85A"/>
    <property type="match status" value="1"/>
</dbReference>
<organism evidence="2">
    <name type="scientific">Nocardia farcinica</name>
    <dbReference type="NCBI Taxonomy" id="37329"/>
    <lineage>
        <taxon>Bacteria</taxon>
        <taxon>Bacillati</taxon>
        <taxon>Actinomycetota</taxon>
        <taxon>Actinomycetes</taxon>
        <taxon>Mycobacteriales</taxon>
        <taxon>Nocardiaceae</taxon>
        <taxon>Nocardia</taxon>
    </lineage>
</organism>
<dbReference type="PANTHER" id="PTHR48098">
    <property type="entry name" value="ENTEROCHELIN ESTERASE-RELATED"/>
    <property type="match status" value="1"/>
</dbReference>